<evidence type="ECO:0000259" key="1">
    <source>
        <dbReference type="Pfam" id="PF01261"/>
    </source>
</evidence>
<proteinExistence type="predicted"/>
<dbReference type="InterPro" id="IPR013022">
    <property type="entry name" value="Xyl_isomerase-like_TIM-brl"/>
</dbReference>
<protein>
    <recommendedName>
        <fullName evidence="1">Xylose isomerase-like TIM barrel domain-containing protein</fullName>
    </recommendedName>
</protein>
<dbReference type="PANTHER" id="PTHR12110:SF21">
    <property type="entry name" value="XYLOSE ISOMERASE-LIKE TIM BARREL DOMAIN-CONTAINING PROTEIN"/>
    <property type="match status" value="1"/>
</dbReference>
<reference evidence="2" key="1">
    <citation type="journal article" date="2014" name="Int. J. Syst. Evol. Microbiol.">
        <title>Complete genome sequence of Corynebacterium casei LMG S-19264T (=DSM 44701T), isolated from a smear-ripened cheese.</title>
        <authorList>
            <consortium name="US DOE Joint Genome Institute (JGI-PGF)"/>
            <person name="Walter F."/>
            <person name="Albersmeier A."/>
            <person name="Kalinowski J."/>
            <person name="Ruckert C."/>
        </authorList>
    </citation>
    <scope>NUCLEOTIDE SEQUENCE</scope>
    <source>
        <strain evidence="2">CGMCC 1.15178</strain>
    </source>
</reference>
<reference evidence="2" key="2">
    <citation type="submission" date="2020-09" db="EMBL/GenBank/DDBJ databases">
        <authorList>
            <person name="Sun Q."/>
            <person name="Zhou Y."/>
        </authorList>
    </citation>
    <scope>NUCLEOTIDE SEQUENCE</scope>
    <source>
        <strain evidence="2">CGMCC 1.15178</strain>
    </source>
</reference>
<dbReference type="PANTHER" id="PTHR12110">
    <property type="entry name" value="HYDROXYPYRUVATE ISOMERASE"/>
    <property type="match status" value="1"/>
</dbReference>
<name>A0A917DN86_9BACL</name>
<evidence type="ECO:0000313" key="3">
    <source>
        <dbReference type="Proteomes" id="UP000612456"/>
    </source>
</evidence>
<organism evidence="2 3">
    <name type="scientific">Paenibacillus nasutitermitis</name>
    <dbReference type="NCBI Taxonomy" id="1652958"/>
    <lineage>
        <taxon>Bacteria</taxon>
        <taxon>Bacillati</taxon>
        <taxon>Bacillota</taxon>
        <taxon>Bacilli</taxon>
        <taxon>Bacillales</taxon>
        <taxon>Paenibacillaceae</taxon>
        <taxon>Paenibacillus</taxon>
    </lineage>
</organism>
<sequence length="286" mass="32033">MKYAAFSGALMDYSIHDAIATAARLGFDGIEIACREPHLSPDTPLRRVREIKELADDKALSVPVLAGYMGKFSENGDKDCEAAYEEFRRLLEHADVLGADGVRLFQGGPNAFLAEDYHYEKAAFWLRKCAGEARKHGKRVLLEIHNNSLVETPASALRLLKLVQDDNIGLIHDAGNMYITDTEFGRESVQQLGRYLSHVHVKDELRIKEAGAPGTFTNRTHHGEEHFLQCRLGEGGVDHRELFAALMESGYRGWITLECFAPFPPEEQLAHDLQVVKDWMNLGGSR</sequence>
<dbReference type="EMBL" id="BMHP01000001">
    <property type="protein sequence ID" value="GGD50226.1"/>
    <property type="molecule type" value="Genomic_DNA"/>
</dbReference>
<dbReference type="InterPro" id="IPR050312">
    <property type="entry name" value="IolE/XylAMocC-like"/>
</dbReference>
<accession>A0A917DN86</accession>
<comment type="caution">
    <text evidence="2">The sequence shown here is derived from an EMBL/GenBank/DDBJ whole genome shotgun (WGS) entry which is preliminary data.</text>
</comment>
<dbReference type="AlphaFoldDB" id="A0A917DN86"/>
<dbReference type="Proteomes" id="UP000612456">
    <property type="component" value="Unassembled WGS sequence"/>
</dbReference>
<dbReference type="Pfam" id="PF01261">
    <property type="entry name" value="AP_endonuc_2"/>
    <property type="match status" value="1"/>
</dbReference>
<evidence type="ECO:0000313" key="2">
    <source>
        <dbReference type="EMBL" id="GGD50226.1"/>
    </source>
</evidence>
<keyword evidence="3" id="KW-1185">Reference proteome</keyword>
<dbReference type="SUPFAM" id="SSF51658">
    <property type="entry name" value="Xylose isomerase-like"/>
    <property type="match status" value="1"/>
</dbReference>
<gene>
    <name evidence="2" type="ORF">GCM10010911_04760</name>
</gene>
<dbReference type="InterPro" id="IPR036237">
    <property type="entry name" value="Xyl_isomerase-like_sf"/>
</dbReference>
<feature type="domain" description="Xylose isomerase-like TIM barrel" evidence="1">
    <location>
        <begin position="20"/>
        <end position="278"/>
    </location>
</feature>
<dbReference type="RefSeq" id="WP_188988754.1">
    <property type="nucleotide sequence ID" value="NZ_BMHP01000001.1"/>
</dbReference>
<dbReference type="Gene3D" id="3.20.20.150">
    <property type="entry name" value="Divalent-metal-dependent TIM barrel enzymes"/>
    <property type="match status" value="1"/>
</dbReference>